<dbReference type="RefSeq" id="WP_201947547.1">
    <property type="nucleotide sequence ID" value="NZ_JAERRJ010000005.1"/>
</dbReference>
<evidence type="ECO:0000313" key="3">
    <source>
        <dbReference type="Proteomes" id="UP000602198"/>
    </source>
</evidence>
<proteinExistence type="predicted"/>
<feature type="transmembrane region" description="Helical" evidence="1">
    <location>
        <begin position="52"/>
        <end position="74"/>
    </location>
</feature>
<comment type="caution">
    <text evidence="2">The sequence shown here is derived from an EMBL/GenBank/DDBJ whole genome shotgun (WGS) entry which is preliminary data.</text>
</comment>
<protein>
    <submittedName>
        <fullName evidence="2">Uncharacterized protein</fullName>
    </submittedName>
</protein>
<dbReference type="Proteomes" id="UP000602198">
    <property type="component" value="Unassembled WGS sequence"/>
</dbReference>
<keyword evidence="1" id="KW-0472">Membrane</keyword>
<keyword evidence="3" id="KW-1185">Reference proteome</keyword>
<evidence type="ECO:0000313" key="2">
    <source>
        <dbReference type="EMBL" id="MBL1075465.1"/>
    </source>
</evidence>
<accession>A0ABS1M5X7</accession>
<keyword evidence="1" id="KW-0812">Transmembrane</keyword>
<reference evidence="2 3" key="1">
    <citation type="submission" date="2021-01" db="EMBL/GenBank/DDBJ databases">
        <title>WGS of actinomycetes isolated from Thailand.</title>
        <authorList>
            <person name="Thawai C."/>
        </authorList>
    </citation>
    <scope>NUCLEOTIDE SEQUENCE [LARGE SCALE GENOMIC DNA]</scope>
    <source>
        <strain evidence="2 3">LPG 2</strain>
    </source>
</reference>
<keyword evidence="1" id="KW-1133">Transmembrane helix</keyword>
<name>A0ABS1M5X7_9NOCA</name>
<dbReference type="EMBL" id="JAERRJ010000005">
    <property type="protein sequence ID" value="MBL1075465.1"/>
    <property type="molecule type" value="Genomic_DNA"/>
</dbReference>
<gene>
    <name evidence="2" type="ORF">JK358_13780</name>
</gene>
<organism evidence="2 3">
    <name type="scientific">Nocardia acididurans</name>
    <dbReference type="NCBI Taxonomy" id="2802282"/>
    <lineage>
        <taxon>Bacteria</taxon>
        <taxon>Bacillati</taxon>
        <taxon>Actinomycetota</taxon>
        <taxon>Actinomycetes</taxon>
        <taxon>Mycobacteriales</taxon>
        <taxon>Nocardiaceae</taxon>
        <taxon>Nocardia</taxon>
    </lineage>
</organism>
<sequence>MTSIAGKLAFLNSQFPADPADHFGGYRMPFTLAHPRTDPVIEVSGYDAVRHLLLGAIRAMVIAVGAYVAITFSLRAGVSRGKC</sequence>
<evidence type="ECO:0000256" key="1">
    <source>
        <dbReference type="SAM" id="Phobius"/>
    </source>
</evidence>